<dbReference type="InterPro" id="IPR050327">
    <property type="entry name" value="Proton-linked_MCT"/>
</dbReference>
<feature type="transmembrane region" description="Helical" evidence="3">
    <location>
        <begin position="220"/>
        <end position="240"/>
    </location>
</feature>
<feature type="transmembrane region" description="Helical" evidence="3">
    <location>
        <begin position="158"/>
        <end position="177"/>
    </location>
</feature>
<evidence type="ECO:0000256" key="3">
    <source>
        <dbReference type="SAM" id="Phobius"/>
    </source>
</evidence>
<dbReference type="InterPro" id="IPR036259">
    <property type="entry name" value="MFS_trans_sf"/>
</dbReference>
<feature type="transmembrane region" description="Helical" evidence="3">
    <location>
        <begin position="455"/>
        <end position="476"/>
    </location>
</feature>
<dbReference type="InterPro" id="IPR020846">
    <property type="entry name" value="MFS_dom"/>
</dbReference>
<organism evidence="5 6">
    <name type="scientific">Acrobeloides nanus</name>
    <dbReference type="NCBI Taxonomy" id="290746"/>
    <lineage>
        <taxon>Eukaryota</taxon>
        <taxon>Metazoa</taxon>
        <taxon>Ecdysozoa</taxon>
        <taxon>Nematoda</taxon>
        <taxon>Chromadorea</taxon>
        <taxon>Rhabditida</taxon>
        <taxon>Tylenchina</taxon>
        <taxon>Cephalobomorpha</taxon>
        <taxon>Cephaloboidea</taxon>
        <taxon>Cephalobidae</taxon>
        <taxon>Acrobeloides</taxon>
    </lineage>
</organism>
<dbReference type="CDD" id="cd17352">
    <property type="entry name" value="MFS_MCT_SLC16"/>
    <property type="match status" value="1"/>
</dbReference>
<dbReference type="Pfam" id="PF07690">
    <property type="entry name" value="MFS_1"/>
    <property type="match status" value="1"/>
</dbReference>
<sequence>MVNINDNNHVDDNHDDSNNDDNGSNFGSSCDRNVFSQSAPGNLSSMLFRRNRFTSEMEHIPEDGILEKFPSNETVDKFQNNVLTYKKLSTITSDLPPKDPYIPPLYREPEHHPVPDGGYGWLIVAAAFLCNFFIDGIANSFGPFMQPYETEFKSTKAATSLIGSLLVGFYLLSGPLAGGLLNKYDGRTVVLVGTILSVLSFFGATFCTNIIAFYVVYSVLGGLGIGLIYLPGIVLICQYFESKRALATGIAMSGSGAGTFAMPIIFNFCIGHFGWKITLYILSGLISLCIACAFTYRPLPYQNNDIEEVLTYKASKQVEENNRPENPKKDYSAILKEIKNVGKIAGEAVSEAIDIKLLKNPVIIILVISNSINMLGFYVPFVYIFQLAQERGCTATQAVLLLSILGIANTIGRVFFGYLADLNWLSPLALYNWSQTLCGALIMICPFFMNFTTLAMFSGLFGFIAAAYIGLTSIVLSDLMGVDQLAKTFGIVLIGRGIASLLGTPLAGIVYDYTKSYNICFYVAGGLLVLSSAISWLIPLFHKKDETEKNKVHPEDLADTKKVELGQEEHHGHYPYHHKKSSVSVQCKKSSVMTGFPIVLNHPKYDSHIFVKKKNTVI</sequence>
<evidence type="ECO:0000313" key="6">
    <source>
        <dbReference type="WBParaSite" id="ACRNAN_scaffold5295.g29772.t1"/>
    </source>
</evidence>
<protein>
    <submittedName>
        <fullName evidence="6">Major facilitator superfamily (MFS) profile domain-containing protein</fullName>
    </submittedName>
</protein>
<dbReference type="AlphaFoldDB" id="A0A914E1Q6"/>
<feature type="transmembrane region" description="Helical" evidence="3">
    <location>
        <begin position="488"/>
        <end position="510"/>
    </location>
</feature>
<evidence type="ECO:0000313" key="5">
    <source>
        <dbReference type="Proteomes" id="UP000887540"/>
    </source>
</evidence>
<keyword evidence="3" id="KW-1133">Transmembrane helix</keyword>
<keyword evidence="3" id="KW-0472">Membrane</keyword>
<evidence type="ECO:0000256" key="1">
    <source>
        <dbReference type="ARBA" id="ARBA00004141"/>
    </source>
</evidence>
<proteinExistence type="predicted"/>
<feature type="transmembrane region" description="Helical" evidence="3">
    <location>
        <begin position="277"/>
        <end position="296"/>
    </location>
</feature>
<dbReference type="GO" id="GO:0008028">
    <property type="term" value="F:monocarboxylic acid transmembrane transporter activity"/>
    <property type="evidence" value="ECO:0007669"/>
    <property type="project" value="TreeGrafter"/>
</dbReference>
<feature type="transmembrane region" description="Helical" evidence="3">
    <location>
        <begin position="189"/>
        <end position="214"/>
    </location>
</feature>
<dbReference type="PANTHER" id="PTHR11360:SF286">
    <property type="entry name" value="GH22266P"/>
    <property type="match status" value="1"/>
</dbReference>
<accession>A0A914E1Q6</accession>
<dbReference type="PROSITE" id="PS50850">
    <property type="entry name" value="MFS"/>
    <property type="match status" value="1"/>
</dbReference>
<feature type="transmembrane region" description="Helical" evidence="3">
    <location>
        <begin position="119"/>
        <end position="138"/>
    </location>
</feature>
<name>A0A914E1Q6_9BILA</name>
<feature type="domain" description="Major facilitator superfamily (MFS) profile" evidence="4">
    <location>
        <begin position="119"/>
        <end position="543"/>
    </location>
</feature>
<dbReference type="Gene3D" id="1.20.1250.20">
    <property type="entry name" value="MFS general substrate transporter like domains"/>
    <property type="match status" value="2"/>
</dbReference>
<feature type="transmembrane region" description="Helical" evidence="3">
    <location>
        <begin position="428"/>
        <end position="449"/>
    </location>
</feature>
<reference evidence="6" key="1">
    <citation type="submission" date="2022-11" db="UniProtKB">
        <authorList>
            <consortium name="WormBaseParasite"/>
        </authorList>
    </citation>
    <scope>IDENTIFICATION</scope>
</reference>
<dbReference type="InterPro" id="IPR011701">
    <property type="entry name" value="MFS"/>
</dbReference>
<comment type="subcellular location">
    <subcellularLocation>
        <location evidence="1">Membrane</location>
        <topology evidence="1">Multi-pass membrane protein</topology>
    </subcellularLocation>
</comment>
<evidence type="ECO:0000259" key="4">
    <source>
        <dbReference type="PROSITE" id="PS50850"/>
    </source>
</evidence>
<keyword evidence="3" id="KW-0812">Transmembrane</keyword>
<dbReference type="WBParaSite" id="ACRNAN_scaffold5295.g29772.t1">
    <property type="protein sequence ID" value="ACRNAN_scaffold5295.g29772.t1"/>
    <property type="gene ID" value="ACRNAN_scaffold5295.g29772"/>
</dbReference>
<evidence type="ECO:0000256" key="2">
    <source>
        <dbReference type="SAM" id="MobiDB-lite"/>
    </source>
</evidence>
<dbReference type="SUPFAM" id="SSF103473">
    <property type="entry name" value="MFS general substrate transporter"/>
    <property type="match status" value="1"/>
</dbReference>
<keyword evidence="5" id="KW-1185">Reference proteome</keyword>
<dbReference type="GO" id="GO:0016020">
    <property type="term" value="C:membrane"/>
    <property type="evidence" value="ECO:0007669"/>
    <property type="project" value="UniProtKB-SubCell"/>
</dbReference>
<feature type="transmembrane region" description="Helical" evidence="3">
    <location>
        <begin position="397"/>
        <end position="416"/>
    </location>
</feature>
<feature type="compositionally biased region" description="Basic and acidic residues" evidence="2">
    <location>
        <begin position="8"/>
        <end position="17"/>
    </location>
</feature>
<feature type="transmembrane region" description="Helical" evidence="3">
    <location>
        <begin position="245"/>
        <end position="265"/>
    </location>
</feature>
<dbReference type="PANTHER" id="PTHR11360">
    <property type="entry name" value="MONOCARBOXYLATE TRANSPORTER"/>
    <property type="match status" value="1"/>
</dbReference>
<feature type="transmembrane region" description="Helical" evidence="3">
    <location>
        <begin position="362"/>
        <end position="385"/>
    </location>
</feature>
<dbReference type="Proteomes" id="UP000887540">
    <property type="component" value="Unplaced"/>
</dbReference>
<feature type="region of interest" description="Disordered" evidence="2">
    <location>
        <begin position="1"/>
        <end position="32"/>
    </location>
</feature>
<feature type="transmembrane region" description="Helical" evidence="3">
    <location>
        <begin position="516"/>
        <end position="541"/>
    </location>
</feature>